<evidence type="ECO:0000313" key="1">
    <source>
        <dbReference type="EMBL" id="EEI90515.1"/>
    </source>
</evidence>
<accession>C2G2M5</accession>
<organism evidence="1 2">
    <name type="scientific">Sphingobacterium spiritivorum ATCC 33300</name>
    <dbReference type="NCBI Taxonomy" id="525372"/>
    <lineage>
        <taxon>Bacteria</taxon>
        <taxon>Pseudomonadati</taxon>
        <taxon>Bacteroidota</taxon>
        <taxon>Sphingobacteriia</taxon>
        <taxon>Sphingobacteriales</taxon>
        <taxon>Sphingobacteriaceae</taxon>
        <taxon>Sphingobacterium</taxon>
    </lineage>
</organism>
<name>C2G2M5_SPHSI</name>
<dbReference type="RefSeq" id="WP_003002841.1">
    <property type="nucleotide sequence ID" value="NZ_GG668630.1"/>
</dbReference>
<dbReference type="Proteomes" id="UP000006241">
    <property type="component" value="Unassembled WGS sequence"/>
</dbReference>
<reference evidence="1 2" key="1">
    <citation type="submission" date="2009-01" db="EMBL/GenBank/DDBJ databases">
        <authorList>
            <person name="Qin X."/>
            <person name="Bachman B."/>
            <person name="Battles P."/>
            <person name="Bell A."/>
            <person name="Bess C."/>
            <person name="Bickham C."/>
            <person name="Chaboub L."/>
            <person name="Chen D."/>
            <person name="Coyle M."/>
            <person name="Deiros D.R."/>
            <person name="Dinh H."/>
            <person name="Forbes L."/>
            <person name="Fowler G."/>
            <person name="Francisco L."/>
            <person name="Fu Q."/>
            <person name="Gubbala S."/>
            <person name="Hale W."/>
            <person name="Han Y."/>
            <person name="Hemphill L."/>
            <person name="Highlander S.K."/>
            <person name="Hirani K."/>
            <person name="Hogues M."/>
            <person name="Jackson L."/>
            <person name="Jakkamsetti A."/>
            <person name="Javaid M."/>
            <person name="Jiang H."/>
            <person name="Korchina V."/>
            <person name="Kovar C."/>
            <person name="Lara F."/>
            <person name="Lee S."/>
            <person name="Mata R."/>
            <person name="Mathew T."/>
            <person name="Moen C."/>
            <person name="Morales K."/>
            <person name="Munidasa M."/>
            <person name="Nazareth L."/>
            <person name="Ngo R."/>
            <person name="Nguyen L."/>
            <person name="Okwuonu G."/>
            <person name="Ongeri F."/>
            <person name="Patil S."/>
            <person name="Petrosino J."/>
            <person name="Pham C."/>
            <person name="Pham P."/>
            <person name="Pu L.-L."/>
            <person name="Puazo M."/>
            <person name="Raj R."/>
            <person name="Reid J."/>
            <person name="Rouhana J."/>
            <person name="Saada N."/>
            <person name="Shang Y."/>
            <person name="Simmons D."/>
            <person name="Thornton R."/>
            <person name="Warren J."/>
            <person name="Weissenberger G."/>
            <person name="Zhang J."/>
            <person name="Zhang L."/>
            <person name="Zhou C."/>
            <person name="Zhu D."/>
            <person name="Muzny D."/>
            <person name="Worley K."/>
            <person name="Gibbs R."/>
        </authorList>
    </citation>
    <scope>NUCLEOTIDE SEQUENCE [LARGE SCALE GENOMIC DNA]</scope>
    <source>
        <strain evidence="1 2">ATCC 33300</strain>
    </source>
</reference>
<dbReference type="HOGENOM" id="CLU_177063_0_0_10"/>
<gene>
    <name evidence="1" type="ORF">HMPREF0765_3831</name>
</gene>
<protein>
    <submittedName>
        <fullName evidence="1">Uncharacterized protein</fullName>
    </submittedName>
</protein>
<dbReference type="EMBL" id="ACHB01000090">
    <property type="protein sequence ID" value="EEI90515.1"/>
    <property type="molecule type" value="Genomic_DNA"/>
</dbReference>
<sequence>MIGFEVKINNNPPIKIASRSSHLFLSTFQNNVLLLMRGIDDNKNTIVWPNQVLKIGDKINVKVKDLDSIEQSFDVKLQDINEIKKRYLSLKLELEKRGLI</sequence>
<dbReference type="AlphaFoldDB" id="C2G2M5"/>
<evidence type="ECO:0000313" key="2">
    <source>
        <dbReference type="Proteomes" id="UP000006241"/>
    </source>
</evidence>
<comment type="caution">
    <text evidence="1">The sequence shown here is derived from an EMBL/GenBank/DDBJ whole genome shotgun (WGS) entry which is preliminary data.</text>
</comment>
<proteinExistence type="predicted"/>